<keyword evidence="9" id="KW-1185">Reference proteome</keyword>
<evidence type="ECO:0000256" key="4">
    <source>
        <dbReference type="ARBA" id="ARBA00022692"/>
    </source>
</evidence>
<dbReference type="GO" id="GO:0005886">
    <property type="term" value="C:plasma membrane"/>
    <property type="evidence" value="ECO:0007669"/>
    <property type="project" value="UniProtKB-SubCell"/>
</dbReference>
<dbReference type="InterPro" id="IPR058130">
    <property type="entry name" value="PEA_transf_C"/>
</dbReference>
<gene>
    <name evidence="8" type="ORF">GCM10007028_19070</name>
</gene>
<keyword evidence="4" id="KW-0812">Transmembrane</keyword>
<evidence type="ECO:0000256" key="3">
    <source>
        <dbReference type="ARBA" id="ARBA00022679"/>
    </source>
</evidence>
<dbReference type="InterPro" id="IPR017850">
    <property type="entry name" value="Alkaline_phosphatase_core_sf"/>
</dbReference>
<dbReference type="Gene3D" id="3.40.720.10">
    <property type="entry name" value="Alkaline Phosphatase, subunit A"/>
    <property type="match status" value="1"/>
</dbReference>
<comment type="caution">
    <text evidence="8">The sequence shown here is derived from an EMBL/GenBank/DDBJ whole genome shotgun (WGS) entry which is preliminary data.</text>
</comment>
<dbReference type="GO" id="GO:0016776">
    <property type="term" value="F:phosphotransferase activity, phosphate group as acceptor"/>
    <property type="evidence" value="ECO:0007669"/>
    <property type="project" value="TreeGrafter"/>
</dbReference>
<evidence type="ECO:0000256" key="6">
    <source>
        <dbReference type="ARBA" id="ARBA00023136"/>
    </source>
</evidence>
<keyword evidence="5" id="KW-1133">Transmembrane helix</keyword>
<dbReference type="AlphaFoldDB" id="A0A918VAK3"/>
<dbReference type="Pfam" id="PF00884">
    <property type="entry name" value="Sulfatase"/>
    <property type="match status" value="1"/>
</dbReference>
<evidence type="ECO:0000256" key="1">
    <source>
        <dbReference type="ARBA" id="ARBA00004651"/>
    </source>
</evidence>
<dbReference type="Proteomes" id="UP000636004">
    <property type="component" value="Unassembled WGS sequence"/>
</dbReference>
<evidence type="ECO:0000313" key="8">
    <source>
        <dbReference type="EMBL" id="GGZ81649.1"/>
    </source>
</evidence>
<dbReference type="PANTHER" id="PTHR30443">
    <property type="entry name" value="INNER MEMBRANE PROTEIN"/>
    <property type="match status" value="1"/>
</dbReference>
<dbReference type="CDD" id="cd16017">
    <property type="entry name" value="LptA"/>
    <property type="match status" value="1"/>
</dbReference>
<dbReference type="GO" id="GO:0009244">
    <property type="term" value="P:lipopolysaccharide core region biosynthetic process"/>
    <property type="evidence" value="ECO:0007669"/>
    <property type="project" value="TreeGrafter"/>
</dbReference>
<sequence>MCFLKFSELIIYNLPYLIVKSTVDYNFENSKLGSQNINKFGDFKNVQRTINTNEKEIYVVIIGESTSRSHLGLYNYYRNTTPNLDRIKNDLLIYKDVISPHAYTVGSLTKILTLGNYEEPEKVFSGSIIQLLNSAGFSTYWISNQRPIGPYESMVTKISLAAKSSEFLTTDLAKLSKVLDGSLIDEFAEVLQNQDDRKVIFVHLMGTHHNYDNRYPDSFNVFKEEPKSNFKSIESRIKINHYDNAVLYNDFVISSLIKTLKKYNSCSFALYFSDHGEEMYDDINLAGHNEDIYSKKMFEVPFFIWQSKKYNELKELDYNCNRKYMLDDLFHSLADLTGVNADEVDLKRSIFNDSFKLRKRIIKERIDFDAYYE</sequence>
<feature type="domain" description="Sulfatase N-terminal" evidence="7">
    <location>
        <begin position="58"/>
        <end position="339"/>
    </location>
</feature>
<protein>
    <recommendedName>
        <fullName evidence="7">Sulfatase N-terminal domain-containing protein</fullName>
    </recommendedName>
</protein>
<dbReference type="EMBL" id="BMWZ01000004">
    <property type="protein sequence ID" value="GGZ81649.1"/>
    <property type="molecule type" value="Genomic_DNA"/>
</dbReference>
<keyword evidence="3" id="KW-0808">Transferase</keyword>
<evidence type="ECO:0000313" key="9">
    <source>
        <dbReference type="Proteomes" id="UP000636004"/>
    </source>
</evidence>
<dbReference type="InterPro" id="IPR040423">
    <property type="entry name" value="PEA_transferase"/>
</dbReference>
<evidence type="ECO:0000259" key="7">
    <source>
        <dbReference type="Pfam" id="PF00884"/>
    </source>
</evidence>
<name>A0A918VAK3_9FLAO</name>
<evidence type="ECO:0000256" key="5">
    <source>
        <dbReference type="ARBA" id="ARBA00022989"/>
    </source>
</evidence>
<dbReference type="PANTHER" id="PTHR30443:SF2">
    <property type="entry name" value="PHOSPHOETHANOLAMINE TRANSFERASE EPTC"/>
    <property type="match status" value="1"/>
</dbReference>
<keyword evidence="2" id="KW-1003">Cell membrane</keyword>
<reference evidence="8" key="2">
    <citation type="submission" date="2020-09" db="EMBL/GenBank/DDBJ databases">
        <authorList>
            <person name="Sun Q."/>
            <person name="Kim S."/>
        </authorList>
    </citation>
    <scope>NUCLEOTIDE SEQUENCE</scope>
    <source>
        <strain evidence="8">KCTC 12710</strain>
    </source>
</reference>
<evidence type="ECO:0000256" key="2">
    <source>
        <dbReference type="ARBA" id="ARBA00022475"/>
    </source>
</evidence>
<dbReference type="SUPFAM" id="SSF53649">
    <property type="entry name" value="Alkaline phosphatase-like"/>
    <property type="match status" value="1"/>
</dbReference>
<keyword evidence="6" id="KW-0472">Membrane</keyword>
<comment type="subcellular location">
    <subcellularLocation>
        <location evidence="1">Cell membrane</location>
        <topology evidence="1">Multi-pass membrane protein</topology>
    </subcellularLocation>
</comment>
<proteinExistence type="predicted"/>
<organism evidence="8 9">
    <name type="scientific">Algibacter mikhailovii</name>
    <dbReference type="NCBI Taxonomy" id="425498"/>
    <lineage>
        <taxon>Bacteria</taxon>
        <taxon>Pseudomonadati</taxon>
        <taxon>Bacteroidota</taxon>
        <taxon>Flavobacteriia</taxon>
        <taxon>Flavobacteriales</taxon>
        <taxon>Flavobacteriaceae</taxon>
        <taxon>Algibacter</taxon>
    </lineage>
</organism>
<accession>A0A918VAK3</accession>
<dbReference type="InterPro" id="IPR000917">
    <property type="entry name" value="Sulfatase_N"/>
</dbReference>
<reference evidence="8" key="1">
    <citation type="journal article" date="2014" name="Int. J. Syst. Evol. Microbiol.">
        <title>Complete genome sequence of Corynebacterium casei LMG S-19264T (=DSM 44701T), isolated from a smear-ripened cheese.</title>
        <authorList>
            <consortium name="US DOE Joint Genome Institute (JGI-PGF)"/>
            <person name="Walter F."/>
            <person name="Albersmeier A."/>
            <person name="Kalinowski J."/>
            <person name="Ruckert C."/>
        </authorList>
    </citation>
    <scope>NUCLEOTIDE SEQUENCE</scope>
    <source>
        <strain evidence="8">KCTC 12710</strain>
    </source>
</reference>